<sequence length="104" mass="11897">LTLPEAISAILSTIETIRLRHEAQADLEAIFKQHEKKKLQHAFLLRCSPRQAVQSKADERRNNYRHFLKSVDDELVIPCALGLGQTTIGCMREHIRLRLPSAIQ</sequence>
<dbReference type="AlphaFoldDB" id="A0A319BRQ6"/>
<name>A0A319BRQ6_9EURO</name>
<organism evidence="1 2">
    <name type="scientific">Aspergillus uvarum CBS 121591</name>
    <dbReference type="NCBI Taxonomy" id="1448315"/>
    <lineage>
        <taxon>Eukaryota</taxon>
        <taxon>Fungi</taxon>
        <taxon>Dikarya</taxon>
        <taxon>Ascomycota</taxon>
        <taxon>Pezizomycotina</taxon>
        <taxon>Eurotiomycetes</taxon>
        <taxon>Eurotiomycetidae</taxon>
        <taxon>Eurotiales</taxon>
        <taxon>Aspergillaceae</taxon>
        <taxon>Aspergillus</taxon>
        <taxon>Aspergillus subgen. Circumdati</taxon>
    </lineage>
</organism>
<dbReference type="VEuPathDB" id="FungiDB:BO82DRAFT_242946"/>
<dbReference type="Proteomes" id="UP000248340">
    <property type="component" value="Unassembled WGS sequence"/>
</dbReference>
<dbReference type="OrthoDB" id="4497227at2759"/>
<feature type="non-terminal residue" evidence="1">
    <location>
        <position position="1"/>
    </location>
</feature>
<proteinExistence type="predicted"/>
<dbReference type="EMBL" id="KZ821809">
    <property type="protein sequence ID" value="PYH75365.1"/>
    <property type="molecule type" value="Genomic_DNA"/>
</dbReference>
<keyword evidence="2" id="KW-1185">Reference proteome</keyword>
<dbReference type="RefSeq" id="XP_025485565.1">
    <property type="nucleotide sequence ID" value="XM_025630806.1"/>
</dbReference>
<evidence type="ECO:0000313" key="1">
    <source>
        <dbReference type="EMBL" id="PYH75365.1"/>
    </source>
</evidence>
<evidence type="ECO:0000313" key="2">
    <source>
        <dbReference type="Proteomes" id="UP000248340"/>
    </source>
</evidence>
<reference evidence="1 2" key="1">
    <citation type="submission" date="2016-12" db="EMBL/GenBank/DDBJ databases">
        <title>The genomes of Aspergillus section Nigri reveals drivers in fungal speciation.</title>
        <authorList>
            <consortium name="DOE Joint Genome Institute"/>
            <person name="Vesth T.C."/>
            <person name="Nybo J."/>
            <person name="Theobald S."/>
            <person name="Brandl J."/>
            <person name="Frisvad J.C."/>
            <person name="Nielsen K.F."/>
            <person name="Lyhne E.K."/>
            <person name="Kogle M.E."/>
            <person name="Kuo A."/>
            <person name="Riley R."/>
            <person name="Clum A."/>
            <person name="Nolan M."/>
            <person name="Lipzen A."/>
            <person name="Salamov A."/>
            <person name="Henrissat B."/>
            <person name="Wiebenga A."/>
            <person name="De Vries R.P."/>
            <person name="Grigoriev I.V."/>
            <person name="Mortensen U.H."/>
            <person name="Andersen M.R."/>
            <person name="Baker S.E."/>
        </authorList>
    </citation>
    <scope>NUCLEOTIDE SEQUENCE [LARGE SCALE GENOMIC DNA]</scope>
    <source>
        <strain evidence="1 2">CBS 121591</strain>
    </source>
</reference>
<gene>
    <name evidence="1" type="ORF">BO82DRAFT_242946</name>
</gene>
<dbReference type="GeneID" id="37133547"/>
<accession>A0A319BRQ6</accession>
<feature type="non-terminal residue" evidence="1">
    <location>
        <position position="104"/>
    </location>
</feature>
<protein>
    <submittedName>
        <fullName evidence="1">Uncharacterized protein</fullName>
    </submittedName>
</protein>